<keyword evidence="8" id="KW-0862">Zinc</keyword>
<feature type="domain" description="RING-type" evidence="10">
    <location>
        <begin position="157"/>
        <end position="431"/>
    </location>
</feature>
<evidence type="ECO:0000313" key="12">
    <source>
        <dbReference type="Proteomes" id="UP000606974"/>
    </source>
</evidence>
<evidence type="ECO:0000256" key="7">
    <source>
        <dbReference type="ARBA" id="ARBA00022786"/>
    </source>
</evidence>
<dbReference type="InterPro" id="IPR044066">
    <property type="entry name" value="TRIAD_supradom"/>
</dbReference>
<gene>
    <name evidence="11" type="ORF">GJ744_009191</name>
</gene>
<keyword evidence="7" id="KW-0833">Ubl conjugation pathway</keyword>
<dbReference type="InterPro" id="IPR002867">
    <property type="entry name" value="IBR_dom"/>
</dbReference>
<evidence type="ECO:0000256" key="2">
    <source>
        <dbReference type="ARBA" id="ARBA00012251"/>
    </source>
</evidence>
<keyword evidence="6" id="KW-0863">Zinc-finger</keyword>
<dbReference type="PROSITE" id="PS51873">
    <property type="entry name" value="TRIAD"/>
    <property type="match status" value="1"/>
</dbReference>
<keyword evidence="4" id="KW-0479">Metal-binding</keyword>
<dbReference type="GO" id="GO:0061630">
    <property type="term" value="F:ubiquitin protein ligase activity"/>
    <property type="evidence" value="ECO:0007669"/>
    <property type="project" value="UniProtKB-EC"/>
</dbReference>
<dbReference type="Gene3D" id="3.30.40.10">
    <property type="entry name" value="Zinc/RING finger domain, C3HC4 (zinc finger)"/>
    <property type="match status" value="1"/>
</dbReference>
<dbReference type="PANTHER" id="PTHR11685">
    <property type="entry name" value="RBR FAMILY RING FINGER AND IBR DOMAIN-CONTAINING"/>
    <property type="match status" value="1"/>
</dbReference>
<keyword evidence="12" id="KW-1185">Reference proteome</keyword>
<evidence type="ECO:0000259" key="10">
    <source>
        <dbReference type="PROSITE" id="PS51873"/>
    </source>
</evidence>
<protein>
    <recommendedName>
        <fullName evidence="2">RBR-type E3 ubiquitin transferase</fullName>
        <ecNumber evidence="2">2.3.2.31</ecNumber>
    </recommendedName>
</protein>
<dbReference type="GO" id="GO:0016567">
    <property type="term" value="P:protein ubiquitination"/>
    <property type="evidence" value="ECO:0007669"/>
    <property type="project" value="InterPro"/>
</dbReference>
<dbReference type="CDD" id="cd20335">
    <property type="entry name" value="BRcat_RBR"/>
    <property type="match status" value="1"/>
</dbReference>
<dbReference type="CDD" id="cd20336">
    <property type="entry name" value="Rcat_RBR"/>
    <property type="match status" value="1"/>
</dbReference>
<evidence type="ECO:0000256" key="5">
    <source>
        <dbReference type="ARBA" id="ARBA00022737"/>
    </source>
</evidence>
<name>A0A8H7AGC9_9EURO</name>
<reference evidence="11" key="1">
    <citation type="submission" date="2020-02" db="EMBL/GenBank/DDBJ databases">
        <authorList>
            <person name="Palmer J.M."/>
        </authorList>
    </citation>
    <scope>NUCLEOTIDE SEQUENCE</scope>
    <source>
        <strain evidence="11">EPUS1.4</strain>
        <tissue evidence="11">Thallus</tissue>
    </source>
</reference>
<feature type="compositionally biased region" description="Polar residues" evidence="9">
    <location>
        <begin position="9"/>
        <end position="26"/>
    </location>
</feature>
<proteinExistence type="predicted"/>
<feature type="region of interest" description="Disordered" evidence="9">
    <location>
        <begin position="685"/>
        <end position="719"/>
    </location>
</feature>
<evidence type="ECO:0000256" key="3">
    <source>
        <dbReference type="ARBA" id="ARBA00022679"/>
    </source>
</evidence>
<dbReference type="SUPFAM" id="SSF57850">
    <property type="entry name" value="RING/U-box"/>
    <property type="match status" value="3"/>
</dbReference>
<evidence type="ECO:0000256" key="8">
    <source>
        <dbReference type="ARBA" id="ARBA00022833"/>
    </source>
</evidence>
<dbReference type="InterPro" id="IPR013083">
    <property type="entry name" value="Znf_RING/FYVE/PHD"/>
</dbReference>
<feature type="compositionally biased region" description="Polar residues" evidence="9">
    <location>
        <begin position="112"/>
        <end position="125"/>
    </location>
</feature>
<evidence type="ECO:0000256" key="1">
    <source>
        <dbReference type="ARBA" id="ARBA00001798"/>
    </source>
</evidence>
<feature type="region of interest" description="Disordered" evidence="9">
    <location>
        <begin position="112"/>
        <end position="132"/>
    </location>
</feature>
<feature type="region of interest" description="Disordered" evidence="9">
    <location>
        <begin position="491"/>
        <end position="524"/>
    </location>
</feature>
<keyword evidence="3" id="KW-0808">Transferase</keyword>
<dbReference type="EC" id="2.3.2.31" evidence="2"/>
<dbReference type="AlphaFoldDB" id="A0A8H7AGC9"/>
<dbReference type="InterPro" id="IPR031127">
    <property type="entry name" value="E3_UB_ligase_RBR"/>
</dbReference>
<organism evidence="11 12">
    <name type="scientific">Endocarpon pusillum</name>
    <dbReference type="NCBI Taxonomy" id="364733"/>
    <lineage>
        <taxon>Eukaryota</taxon>
        <taxon>Fungi</taxon>
        <taxon>Dikarya</taxon>
        <taxon>Ascomycota</taxon>
        <taxon>Pezizomycotina</taxon>
        <taxon>Eurotiomycetes</taxon>
        <taxon>Chaetothyriomycetidae</taxon>
        <taxon>Verrucariales</taxon>
        <taxon>Verrucariaceae</taxon>
        <taxon>Endocarpon</taxon>
    </lineage>
</organism>
<evidence type="ECO:0000256" key="4">
    <source>
        <dbReference type="ARBA" id="ARBA00022723"/>
    </source>
</evidence>
<dbReference type="Pfam" id="PF22191">
    <property type="entry name" value="IBR_1"/>
    <property type="match status" value="1"/>
</dbReference>
<dbReference type="EMBL" id="JAACFV010000053">
    <property type="protein sequence ID" value="KAF7508478.1"/>
    <property type="molecule type" value="Genomic_DNA"/>
</dbReference>
<feature type="region of interest" description="Disordered" evidence="9">
    <location>
        <begin position="1"/>
        <end position="76"/>
    </location>
</feature>
<dbReference type="Proteomes" id="UP000606974">
    <property type="component" value="Unassembled WGS sequence"/>
</dbReference>
<dbReference type="GO" id="GO:0008270">
    <property type="term" value="F:zinc ion binding"/>
    <property type="evidence" value="ECO:0007669"/>
    <property type="project" value="UniProtKB-KW"/>
</dbReference>
<dbReference type="OrthoDB" id="1431934at2759"/>
<dbReference type="SMART" id="SM00647">
    <property type="entry name" value="IBR"/>
    <property type="match status" value="2"/>
</dbReference>
<keyword evidence="5" id="KW-0677">Repeat</keyword>
<comment type="catalytic activity">
    <reaction evidence="1">
        <text>[E2 ubiquitin-conjugating enzyme]-S-ubiquitinyl-L-cysteine + [acceptor protein]-L-lysine = [E2 ubiquitin-conjugating enzyme]-L-cysteine + [acceptor protein]-N(6)-ubiquitinyl-L-lysine.</text>
        <dbReference type="EC" id="2.3.2.31"/>
    </reaction>
</comment>
<sequence length="719" mass="79089">MDTGRRKASSSTGNSNEHDTSSSGDTASPHFQHLVQLINSSVAGKQAASVGQAARVASEEENGGHAGPSKQHPTFRLGTGQQEIAGNVGLYQEHPGSDRSARKQSTDFLTGTGKQWEDFSSSQQSKDNHSEELLTTASCDEMVALKLAQYRPEVQETQFACTICLETLPLHAFPAVPITSACLPEFHRAADESFVCKSCINESISVQISTSRPDEINCPSCSQRMSHQDIKMWAEHEVFERYDHLITLQALQEDGSFIRCWRPECGIGQFHAGEAASPIVICQACGAMTCYRHSGLPWHEGLTCDQFEDPDRAITLLKDFISELELISRASKTTLSDEQPRIKSGDAEIQSKLNIARLLLSERQAFLASESDEKGAKYVAQKTKPCPRCKAPVEKGGGCKHIRCRCGFEFCYGCLVKWSLGHLSTPCSDEYDDPDYLLLARRDDRQNPPAAPVVRHARLARAIPPPFNEGGIAFVQPPEARRLAFPEVRVQAPRPEARQPAFPEVRGQAPRPEAPRPQIPRLEVPRPGVMDRVNLPTHGDVGGPGPFTPRPTAQGPMFRDPQGFVRPWAPYPHRDERHFQFPGLQAPQGGVPPSPMSMAADINRSWSDLGLHSGSAGRSRFTPGMEEAPIRTSSQLFNLAMQRAASPRGLGDPLFRDGMGRAQPRFFHDNQMGHLARQDVREGRATRLPPAGTPQAANQDFTMGYQGLQDPFGPDFGRP</sequence>
<dbReference type="Gene3D" id="1.20.120.1750">
    <property type="match status" value="1"/>
</dbReference>
<evidence type="ECO:0000313" key="11">
    <source>
        <dbReference type="EMBL" id="KAF7508478.1"/>
    </source>
</evidence>
<accession>A0A8H7AGC9</accession>
<comment type="caution">
    <text evidence="11">The sequence shown here is derived from an EMBL/GenBank/DDBJ whole genome shotgun (WGS) entry which is preliminary data.</text>
</comment>
<evidence type="ECO:0000256" key="9">
    <source>
        <dbReference type="SAM" id="MobiDB-lite"/>
    </source>
</evidence>
<dbReference type="Pfam" id="PF01485">
    <property type="entry name" value="IBR"/>
    <property type="match status" value="1"/>
</dbReference>
<evidence type="ECO:0000256" key="6">
    <source>
        <dbReference type="ARBA" id="ARBA00022771"/>
    </source>
</evidence>